<dbReference type="Proteomes" id="UP000058074">
    <property type="component" value="Chromosome"/>
</dbReference>
<evidence type="ECO:0000313" key="2">
    <source>
        <dbReference type="EMBL" id="ALH82182.1"/>
    </source>
</evidence>
<reference evidence="2 3" key="1">
    <citation type="journal article" date="2015" name="Genome Announc.">
        <title>Complete Genome Sequence of Polypropylene Glycol- and Polyethylene Glycol-Degrading Sphingopyxis macrogoltabida Strain EY-1.</title>
        <authorList>
            <person name="Ohtsubo Y."/>
            <person name="Nagata Y."/>
            <person name="Numata M."/>
            <person name="Tsuchikane K."/>
            <person name="Hosoyama A."/>
            <person name="Yamazoe A."/>
            <person name="Tsuda M."/>
            <person name="Fujita N."/>
            <person name="Kawai F."/>
        </authorList>
    </citation>
    <scope>NUCLEOTIDE SEQUENCE [LARGE SCALE GENOMIC DNA]</scope>
    <source>
        <strain evidence="2 3">EY-1</strain>
    </source>
</reference>
<sequence>MIRMLFCLHRLPSLSLAEFQTYWLETHAPLVARHAPAIGLALYRQHHRLDDPVLGALLKGRRTDGAFDGVAELGWNSEADLLGGGSDPARRAANRALFEDEQRFIDLACSPIFFARSHTIVGD</sequence>
<dbReference type="GO" id="GO:0016491">
    <property type="term" value="F:oxidoreductase activity"/>
    <property type="evidence" value="ECO:0007669"/>
    <property type="project" value="InterPro"/>
</dbReference>
<dbReference type="AlphaFoldDB" id="A0A0N9V1J4"/>
<feature type="domain" description="EthD" evidence="1">
    <location>
        <begin position="12"/>
        <end position="107"/>
    </location>
</feature>
<dbReference type="RefSeq" id="WP_054589274.1">
    <property type="nucleotide sequence ID" value="NZ_CP012700.1"/>
</dbReference>
<dbReference type="Gene3D" id="3.30.70.100">
    <property type="match status" value="1"/>
</dbReference>
<protein>
    <recommendedName>
        <fullName evidence="1">EthD domain-containing protein</fullName>
    </recommendedName>
</protein>
<dbReference type="SUPFAM" id="SSF54909">
    <property type="entry name" value="Dimeric alpha+beta barrel"/>
    <property type="match status" value="1"/>
</dbReference>
<dbReference type="Pfam" id="PF07110">
    <property type="entry name" value="EthD"/>
    <property type="match status" value="1"/>
</dbReference>
<proteinExistence type="predicted"/>
<accession>A0A0N9V1J4</accession>
<dbReference type="EMBL" id="CP012700">
    <property type="protein sequence ID" value="ALH82182.1"/>
    <property type="molecule type" value="Genomic_DNA"/>
</dbReference>
<organism evidence="2 3">
    <name type="scientific">Sphingopyxis macrogoltabida</name>
    <name type="common">Sphingomonas macrogoltabidus</name>
    <dbReference type="NCBI Taxonomy" id="33050"/>
    <lineage>
        <taxon>Bacteria</taxon>
        <taxon>Pseudomonadati</taxon>
        <taxon>Pseudomonadota</taxon>
        <taxon>Alphaproteobacteria</taxon>
        <taxon>Sphingomonadales</taxon>
        <taxon>Sphingomonadaceae</taxon>
        <taxon>Sphingopyxis</taxon>
    </lineage>
</organism>
<dbReference type="InterPro" id="IPR011008">
    <property type="entry name" value="Dimeric_a/b-barrel"/>
</dbReference>
<evidence type="ECO:0000259" key="1">
    <source>
        <dbReference type="Pfam" id="PF07110"/>
    </source>
</evidence>
<dbReference type="InterPro" id="IPR009799">
    <property type="entry name" value="EthD_dom"/>
</dbReference>
<name>A0A0N9V1J4_SPHMC</name>
<gene>
    <name evidence="2" type="ORF">AN936_18015</name>
</gene>
<dbReference type="OrthoDB" id="6369070at2"/>
<evidence type="ECO:0000313" key="3">
    <source>
        <dbReference type="Proteomes" id="UP000058074"/>
    </source>
</evidence>
<dbReference type="PATRIC" id="fig|33050.5.peg.3736"/>
<dbReference type="KEGG" id="smag:AN936_18015"/>